<dbReference type="Gene3D" id="3.30.200.20">
    <property type="entry name" value="Phosphorylase Kinase, domain 1"/>
    <property type="match status" value="1"/>
</dbReference>
<dbReference type="GO" id="GO:0016301">
    <property type="term" value="F:kinase activity"/>
    <property type="evidence" value="ECO:0007669"/>
    <property type="project" value="UniProtKB-KW"/>
</dbReference>
<dbReference type="EMBL" id="JBHPBY010000016">
    <property type="protein sequence ID" value="MFC1849005.1"/>
    <property type="molecule type" value="Genomic_DNA"/>
</dbReference>
<accession>A0ABV6YS29</accession>
<dbReference type="InterPro" id="IPR011009">
    <property type="entry name" value="Kinase-like_dom_sf"/>
</dbReference>
<dbReference type="SUPFAM" id="SSF52172">
    <property type="entry name" value="CheY-like"/>
    <property type="match status" value="1"/>
</dbReference>
<evidence type="ECO:0000256" key="3">
    <source>
        <dbReference type="ARBA" id="ARBA00022777"/>
    </source>
</evidence>
<dbReference type="InterPro" id="IPR001789">
    <property type="entry name" value="Sig_transdc_resp-reg_receiver"/>
</dbReference>
<keyword evidence="11" id="KW-1185">Reference proteome</keyword>
<dbReference type="CDD" id="cd14014">
    <property type="entry name" value="STKc_PknB_like"/>
    <property type="match status" value="1"/>
</dbReference>
<dbReference type="SUPFAM" id="SSF48452">
    <property type="entry name" value="TPR-like"/>
    <property type="match status" value="1"/>
</dbReference>
<comment type="caution">
    <text evidence="5">Lacks conserved residue(s) required for the propagation of feature annotation.</text>
</comment>
<organism evidence="10 11">
    <name type="scientific">candidate division CSSED10-310 bacterium</name>
    <dbReference type="NCBI Taxonomy" id="2855610"/>
    <lineage>
        <taxon>Bacteria</taxon>
        <taxon>Bacteria division CSSED10-310</taxon>
    </lineage>
</organism>
<dbReference type="InterPro" id="IPR019734">
    <property type="entry name" value="TPR_rpt"/>
</dbReference>
<evidence type="ECO:0000256" key="2">
    <source>
        <dbReference type="ARBA" id="ARBA00022741"/>
    </source>
</evidence>
<keyword evidence="3 10" id="KW-0418">Kinase</keyword>
<evidence type="ECO:0000256" key="4">
    <source>
        <dbReference type="ARBA" id="ARBA00022840"/>
    </source>
</evidence>
<protein>
    <submittedName>
        <fullName evidence="10">Protein kinase</fullName>
    </submittedName>
</protein>
<evidence type="ECO:0000256" key="5">
    <source>
        <dbReference type="PROSITE-ProRule" id="PRU00169"/>
    </source>
</evidence>
<dbReference type="PROSITE" id="PS50005">
    <property type="entry name" value="TPR"/>
    <property type="match status" value="1"/>
</dbReference>
<evidence type="ECO:0000313" key="10">
    <source>
        <dbReference type="EMBL" id="MFC1849005.1"/>
    </source>
</evidence>
<keyword evidence="4" id="KW-0067">ATP-binding</keyword>
<feature type="region of interest" description="Disordered" evidence="7">
    <location>
        <begin position="306"/>
        <end position="327"/>
    </location>
</feature>
<evidence type="ECO:0000256" key="1">
    <source>
        <dbReference type="ARBA" id="ARBA00022679"/>
    </source>
</evidence>
<keyword evidence="6" id="KW-0802">TPR repeat</keyword>
<dbReference type="SUPFAM" id="SSF56112">
    <property type="entry name" value="Protein kinase-like (PK-like)"/>
    <property type="match status" value="1"/>
</dbReference>
<dbReference type="Gene3D" id="3.40.50.2300">
    <property type="match status" value="1"/>
</dbReference>
<dbReference type="Proteomes" id="UP001594351">
    <property type="component" value="Unassembled WGS sequence"/>
</dbReference>
<feature type="repeat" description="TPR" evidence="6">
    <location>
        <begin position="623"/>
        <end position="656"/>
    </location>
</feature>
<dbReference type="PROSITE" id="PS50110">
    <property type="entry name" value="RESPONSE_REGULATORY"/>
    <property type="match status" value="1"/>
</dbReference>
<keyword evidence="2" id="KW-0547">Nucleotide-binding</keyword>
<proteinExistence type="predicted"/>
<dbReference type="SMART" id="SM00448">
    <property type="entry name" value="REC"/>
    <property type="match status" value="1"/>
</dbReference>
<dbReference type="Pfam" id="PF00069">
    <property type="entry name" value="Pkinase"/>
    <property type="match status" value="1"/>
</dbReference>
<sequence length="800" mass="91433">MNKVYVIDSDENAAKYTDLITQKGFLLFRIDDEQQAVTEIELEKPNIVILNIDVFDDEQLNLLSSISTICQKFEGSIIILTAHSQSERTKKALEKGAQDYLEFPPQEELFLDLIAKFVKRDKLSIDSIFTDASNYQSIEDFVKELLPVLSKMIQVEKIALILIDEAGRSMVPVGAHNISPLIIKRSKFLAKNSLVKTIKKFSKPIRTNKLFSDLRFMDISFEEKEKLLQMETDVLIPLHFMEEFRGIFTFGKKKDNTILPMKDLNELTKISYRICSFIFEIKDNLGASEKEIDVAEEMAVSSMSTVRDDDFPEPTLTKPPPVDAPPSFSIELQREETFADRFIIEECLGKGSLGVVYRALDTQLDDTVVLKIIYPRVSNNEKEIDSLKNKLSLSRKVNQKNIAPHFDFKEYGDFRYITMENVKGQSLKQLLATERQISIRRGITIVIQICDALTAIHEAGMYHGILKPTNIVIDDNDNVKVLDLGMRRPFDIEDYLNEEKIHETVEFISPEQASGAKIDHRADIYSLGIIMYNMFTGAVPFRSDTPISTVFMHVETPPISPQKFNTYLPYTIEKVILRCLEKPPSQRFQSVKEITDSLAQLDAEKSEGVFDDQFVASRQTDQVEVFLEQGKTYFEEGRFLDCIVEMKKVLSITPQHIKATEMIETASRKLEIDPSGAISPHILELTVAETIEKAKQQLQTGSAEQCVETIRSALKKEPENKLALELLATAQRKQLEDEVKKRKEDEKLRQKEIKRLYKEGKKLFKTGDYNGCIQNMEAILALDRTYSAAQKFIQKAQNKM</sequence>
<dbReference type="Gene3D" id="1.10.510.10">
    <property type="entry name" value="Transferase(Phosphotransferase) domain 1"/>
    <property type="match status" value="1"/>
</dbReference>
<comment type="caution">
    <text evidence="10">The sequence shown here is derived from an EMBL/GenBank/DDBJ whole genome shotgun (WGS) entry which is preliminary data.</text>
</comment>
<feature type="domain" description="Response regulatory" evidence="9">
    <location>
        <begin position="2"/>
        <end position="118"/>
    </location>
</feature>
<keyword evidence="1" id="KW-0808">Transferase</keyword>
<dbReference type="InterPro" id="IPR011006">
    <property type="entry name" value="CheY-like_superfamily"/>
</dbReference>
<name>A0ABV6YS29_UNCC1</name>
<evidence type="ECO:0000259" key="9">
    <source>
        <dbReference type="PROSITE" id="PS50110"/>
    </source>
</evidence>
<dbReference type="Gene3D" id="1.25.40.10">
    <property type="entry name" value="Tetratricopeptide repeat domain"/>
    <property type="match status" value="1"/>
</dbReference>
<dbReference type="PANTHER" id="PTHR43289:SF6">
    <property type="entry name" value="SERINE_THREONINE-PROTEIN KINASE NEKL-3"/>
    <property type="match status" value="1"/>
</dbReference>
<dbReference type="CDD" id="cd00156">
    <property type="entry name" value="REC"/>
    <property type="match status" value="1"/>
</dbReference>
<dbReference type="PANTHER" id="PTHR43289">
    <property type="entry name" value="MITOGEN-ACTIVATED PROTEIN KINASE KINASE KINASE 20-RELATED"/>
    <property type="match status" value="1"/>
</dbReference>
<evidence type="ECO:0000256" key="7">
    <source>
        <dbReference type="SAM" id="MobiDB-lite"/>
    </source>
</evidence>
<dbReference type="PROSITE" id="PS50011">
    <property type="entry name" value="PROTEIN_KINASE_DOM"/>
    <property type="match status" value="1"/>
</dbReference>
<reference evidence="10 11" key="1">
    <citation type="submission" date="2024-09" db="EMBL/GenBank/DDBJ databases">
        <title>Laminarin stimulates single cell rates of sulfate reduction while oxygen inhibits transcriptomic activity in coastal marine sediment.</title>
        <authorList>
            <person name="Lindsay M."/>
            <person name="Orcutt B."/>
            <person name="Emerson D."/>
            <person name="Stepanauskas R."/>
            <person name="D'Angelo T."/>
        </authorList>
    </citation>
    <scope>NUCLEOTIDE SEQUENCE [LARGE SCALE GENOMIC DNA]</scope>
    <source>
        <strain evidence="10">SAG AM-311-K15</strain>
    </source>
</reference>
<feature type="domain" description="Protein kinase" evidence="8">
    <location>
        <begin position="342"/>
        <end position="599"/>
    </location>
</feature>
<dbReference type="InterPro" id="IPR011990">
    <property type="entry name" value="TPR-like_helical_dom_sf"/>
</dbReference>
<evidence type="ECO:0000259" key="8">
    <source>
        <dbReference type="PROSITE" id="PS50011"/>
    </source>
</evidence>
<gene>
    <name evidence="10" type="ORF">ACFL27_02240</name>
</gene>
<dbReference type="InterPro" id="IPR000719">
    <property type="entry name" value="Prot_kinase_dom"/>
</dbReference>
<evidence type="ECO:0000256" key="6">
    <source>
        <dbReference type="PROSITE-ProRule" id="PRU00339"/>
    </source>
</evidence>
<evidence type="ECO:0000313" key="11">
    <source>
        <dbReference type="Proteomes" id="UP001594351"/>
    </source>
</evidence>
<dbReference type="Pfam" id="PF00072">
    <property type="entry name" value="Response_reg"/>
    <property type="match status" value="1"/>
</dbReference>